<feature type="compositionally biased region" description="Basic and acidic residues" evidence="1">
    <location>
        <begin position="88"/>
        <end position="97"/>
    </location>
</feature>
<dbReference type="EMBL" id="CAXAMN010001410">
    <property type="protein sequence ID" value="CAK8994164.1"/>
    <property type="molecule type" value="Genomic_DNA"/>
</dbReference>
<name>A0ABP0HXK2_9DINO</name>
<feature type="compositionally biased region" description="Basic and acidic residues" evidence="1">
    <location>
        <begin position="1"/>
        <end position="19"/>
    </location>
</feature>
<feature type="region of interest" description="Disordered" evidence="1">
    <location>
        <begin position="119"/>
        <end position="138"/>
    </location>
</feature>
<feature type="region of interest" description="Disordered" evidence="1">
    <location>
        <begin position="84"/>
        <end position="108"/>
    </location>
</feature>
<accession>A0ABP0HXK2</accession>
<evidence type="ECO:0000313" key="3">
    <source>
        <dbReference type="Proteomes" id="UP001642484"/>
    </source>
</evidence>
<dbReference type="Proteomes" id="UP001642484">
    <property type="component" value="Unassembled WGS sequence"/>
</dbReference>
<feature type="compositionally biased region" description="Low complexity" evidence="1">
    <location>
        <begin position="125"/>
        <end position="138"/>
    </location>
</feature>
<feature type="region of interest" description="Disordered" evidence="1">
    <location>
        <begin position="257"/>
        <end position="319"/>
    </location>
</feature>
<protein>
    <submittedName>
        <fullName evidence="2">Uncharacterized protein</fullName>
    </submittedName>
</protein>
<keyword evidence="3" id="KW-1185">Reference proteome</keyword>
<gene>
    <name evidence="2" type="ORF">CCMP2556_LOCUS3538</name>
</gene>
<proteinExistence type="predicted"/>
<evidence type="ECO:0000256" key="1">
    <source>
        <dbReference type="SAM" id="MobiDB-lite"/>
    </source>
</evidence>
<evidence type="ECO:0000313" key="2">
    <source>
        <dbReference type="EMBL" id="CAK8994164.1"/>
    </source>
</evidence>
<feature type="compositionally biased region" description="Acidic residues" evidence="1">
    <location>
        <begin position="283"/>
        <end position="297"/>
    </location>
</feature>
<feature type="region of interest" description="Disordered" evidence="1">
    <location>
        <begin position="1"/>
        <end position="57"/>
    </location>
</feature>
<sequence>MGVSRRVRELQEQHDAELRKRPKRPMAVRSSKEAEAVGESAEQIEAPGHAELPGPILPALPEATEATQVTCFVPEAVDPTNQTAALPFKDEKSEDGSKPGAPTPCDAQPSEIQKIQMPKAKLSKVTTARAAPSRTSRPAVAIRRWRQAKEQKKRQGLLQQIQQVRGEMKLERRQLLSALQRSSSGYATLEAELHQYARELKARFRAVSFRLSADQKEHLKCLRELKHLRHLAAEHSELQLAFVNLLNLCGFARTSALRTPGSTPGRAPGRSRSSHTATGPLPPDDDDVIVEGEDADGTLDAQAEDASVSKTVWRRDVEKEQQEAARAELLLRAIDR</sequence>
<organism evidence="2 3">
    <name type="scientific">Durusdinium trenchii</name>
    <dbReference type="NCBI Taxonomy" id="1381693"/>
    <lineage>
        <taxon>Eukaryota</taxon>
        <taxon>Sar</taxon>
        <taxon>Alveolata</taxon>
        <taxon>Dinophyceae</taxon>
        <taxon>Suessiales</taxon>
        <taxon>Symbiodiniaceae</taxon>
        <taxon>Durusdinium</taxon>
    </lineage>
</organism>
<comment type="caution">
    <text evidence="2">The sequence shown here is derived from an EMBL/GenBank/DDBJ whole genome shotgun (WGS) entry which is preliminary data.</text>
</comment>
<reference evidence="2 3" key="1">
    <citation type="submission" date="2024-02" db="EMBL/GenBank/DDBJ databases">
        <authorList>
            <person name="Chen Y."/>
            <person name="Shah S."/>
            <person name="Dougan E. K."/>
            <person name="Thang M."/>
            <person name="Chan C."/>
        </authorList>
    </citation>
    <scope>NUCLEOTIDE SEQUENCE [LARGE SCALE GENOMIC DNA]</scope>
</reference>